<name>A0A9N9LKM0_9HELO</name>
<proteinExistence type="predicted"/>
<dbReference type="OrthoDB" id="3545085at2759"/>
<dbReference type="EMBL" id="CAJVRM010000112">
    <property type="protein sequence ID" value="CAG8974652.1"/>
    <property type="molecule type" value="Genomic_DNA"/>
</dbReference>
<comment type="caution">
    <text evidence="1">The sequence shown here is derived from an EMBL/GenBank/DDBJ whole genome shotgun (WGS) entry which is preliminary data.</text>
</comment>
<gene>
    <name evidence="1" type="ORF">HYALB_00010748</name>
</gene>
<dbReference type="AlphaFoldDB" id="A0A9N9LKM0"/>
<protein>
    <submittedName>
        <fullName evidence="1">Uncharacterized protein</fullName>
    </submittedName>
</protein>
<reference evidence="1" key="1">
    <citation type="submission" date="2021-07" db="EMBL/GenBank/DDBJ databases">
        <authorList>
            <person name="Durling M."/>
        </authorList>
    </citation>
    <scope>NUCLEOTIDE SEQUENCE</scope>
</reference>
<accession>A0A9N9LKM0</accession>
<organism evidence="1 2">
    <name type="scientific">Hymenoscyphus albidus</name>
    <dbReference type="NCBI Taxonomy" id="595503"/>
    <lineage>
        <taxon>Eukaryota</taxon>
        <taxon>Fungi</taxon>
        <taxon>Dikarya</taxon>
        <taxon>Ascomycota</taxon>
        <taxon>Pezizomycotina</taxon>
        <taxon>Leotiomycetes</taxon>
        <taxon>Helotiales</taxon>
        <taxon>Helotiaceae</taxon>
        <taxon>Hymenoscyphus</taxon>
    </lineage>
</organism>
<keyword evidence="2" id="KW-1185">Reference proteome</keyword>
<evidence type="ECO:0000313" key="1">
    <source>
        <dbReference type="EMBL" id="CAG8974652.1"/>
    </source>
</evidence>
<dbReference type="Proteomes" id="UP000701801">
    <property type="component" value="Unassembled WGS sequence"/>
</dbReference>
<evidence type="ECO:0000313" key="2">
    <source>
        <dbReference type="Proteomes" id="UP000701801"/>
    </source>
</evidence>
<sequence>MFSIQKITYTTAKPLVTIPPWAQGTPLPTTPSPCYTFTDYTSPTVIPASCPPTNTCPPHILCIEEVVVTITAPCPDAQCPLTPTVTATPSPVCPTCVTGCDKATTTTTVTEEGCQASVNPGGPLIPAAPTTTAAPVEKI</sequence>